<feature type="compositionally biased region" description="Basic and acidic residues" evidence="1">
    <location>
        <begin position="41"/>
        <end position="53"/>
    </location>
</feature>
<sequence length="104" mass="11758">MTFRPIDLQHSIPRTPELGGTQGALNQRPAIEQTKLGEQQSRQDELARTRSEGLEQAIGLNIRKDQEGSKGGKRDKQRAPSAEEAEDEKQPIHPYKGHRFDMKL</sequence>
<evidence type="ECO:0000256" key="1">
    <source>
        <dbReference type="SAM" id="MobiDB-lite"/>
    </source>
</evidence>
<name>A0A917HJ45_9BACL</name>
<gene>
    <name evidence="2" type="ORF">GCM10010918_42190</name>
</gene>
<protein>
    <recommendedName>
        <fullName evidence="4">RNA polymerase subunit sigma</fullName>
    </recommendedName>
</protein>
<evidence type="ECO:0000313" key="2">
    <source>
        <dbReference type="EMBL" id="GGG80595.1"/>
    </source>
</evidence>
<comment type="caution">
    <text evidence="2">The sequence shown here is derived from an EMBL/GenBank/DDBJ whole genome shotgun (WGS) entry which is preliminary data.</text>
</comment>
<evidence type="ECO:0000313" key="3">
    <source>
        <dbReference type="Proteomes" id="UP000600247"/>
    </source>
</evidence>
<accession>A0A917HJ45</accession>
<keyword evidence="3" id="KW-1185">Reference proteome</keyword>
<organism evidence="2 3">
    <name type="scientific">Paenibacillus radicis</name>
    <name type="common">ex Gao et al. 2016</name>
    <dbReference type="NCBI Taxonomy" id="1737354"/>
    <lineage>
        <taxon>Bacteria</taxon>
        <taxon>Bacillati</taxon>
        <taxon>Bacillota</taxon>
        <taxon>Bacilli</taxon>
        <taxon>Bacillales</taxon>
        <taxon>Paenibacillaceae</taxon>
        <taxon>Paenibacillus</taxon>
    </lineage>
</organism>
<feature type="region of interest" description="Disordered" evidence="1">
    <location>
        <begin position="1"/>
        <end position="104"/>
    </location>
</feature>
<feature type="compositionally biased region" description="Basic and acidic residues" evidence="1">
    <location>
        <begin position="62"/>
        <end position="78"/>
    </location>
</feature>
<dbReference type="Proteomes" id="UP000600247">
    <property type="component" value="Unassembled WGS sequence"/>
</dbReference>
<reference evidence="2 3" key="1">
    <citation type="journal article" date="2014" name="Int. J. Syst. Evol. Microbiol.">
        <title>Complete genome sequence of Corynebacterium casei LMG S-19264T (=DSM 44701T), isolated from a smear-ripened cheese.</title>
        <authorList>
            <consortium name="US DOE Joint Genome Institute (JGI-PGF)"/>
            <person name="Walter F."/>
            <person name="Albersmeier A."/>
            <person name="Kalinowski J."/>
            <person name="Ruckert C."/>
        </authorList>
    </citation>
    <scope>NUCLEOTIDE SEQUENCE [LARGE SCALE GENOMIC DNA]</scope>
    <source>
        <strain evidence="2 3">CGMCC 1.15286</strain>
    </source>
</reference>
<evidence type="ECO:0008006" key="4">
    <source>
        <dbReference type="Google" id="ProtNLM"/>
    </source>
</evidence>
<dbReference type="AlphaFoldDB" id="A0A917HJ45"/>
<dbReference type="RefSeq" id="WP_188891178.1">
    <property type="nucleotide sequence ID" value="NZ_BMHY01000009.1"/>
</dbReference>
<proteinExistence type="predicted"/>
<dbReference type="EMBL" id="BMHY01000009">
    <property type="protein sequence ID" value="GGG80595.1"/>
    <property type="molecule type" value="Genomic_DNA"/>
</dbReference>